<feature type="region of interest" description="Disordered" evidence="1">
    <location>
        <begin position="26"/>
        <end position="48"/>
    </location>
</feature>
<reference evidence="2" key="1">
    <citation type="journal article" date="2014" name="Int. J. Syst. Evol. Microbiol.">
        <title>Complete genome sequence of Corynebacterium casei LMG S-19264T (=DSM 44701T), isolated from a smear-ripened cheese.</title>
        <authorList>
            <consortium name="US DOE Joint Genome Institute (JGI-PGF)"/>
            <person name="Walter F."/>
            <person name="Albersmeier A."/>
            <person name="Kalinowski J."/>
            <person name="Ruckert C."/>
        </authorList>
    </citation>
    <scope>NUCLEOTIDE SEQUENCE</scope>
    <source>
        <strain evidence="2">JCM 31311</strain>
    </source>
</reference>
<dbReference type="EMBL" id="BMQL01000038">
    <property type="protein sequence ID" value="GGR26464.1"/>
    <property type="molecule type" value="Genomic_DNA"/>
</dbReference>
<evidence type="ECO:0000313" key="3">
    <source>
        <dbReference type="Proteomes" id="UP000603865"/>
    </source>
</evidence>
<dbReference type="AlphaFoldDB" id="A0A918CL05"/>
<keyword evidence="3" id="KW-1185">Reference proteome</keyword>
<accession>A0A918CL05</accession>
<dbReference type="Proteomes" id="UP000603865">
    <property type="component" value="Unassembled WGS sequence"/>
</dbReference>
<name>A0A918CL05_9DEIO</name>
<organism evidence="2 3">
    <name type="scientific">Deinococcus ruber</name>
    <dbReference type="NCBI Taxonomy" id="1848197"/>
    <lineage>
        <taxon>Bacteria</taxon>
        <taxon>Thermotogati</taxon>
        <taxon>Deinococcota</taxon>
        <taxon>Deinococci</taxon>
        <taxon>Deinococcales</taxon>
        <taxon>Deinococcaceae</taxon>
        <taxon>Deinococcus</taxon>
    </lineage>
</organism>
<evidence type="ECO:0000256" key="1">
    <source>
        <dbReference type="SAM" id="MobiDB-lite"/>
    </source>
</evidence>
<proteinExistence type="predicted"/>
<sequence>MGVLNDLRVQRPERVVEIARRVQLPGNANGTRCSRADQHGSRPSKQTQTFQTFAWRDVNLQRRAAEGALSFELPDEERGKSWLSHQLAQATRAGEETGKTNCTFPSLPGGPIHAVCLVA</sequence>
<comment type="caution">
    <text evidence="2">The sequence shown here is derived from an EMBL/GenBank/DDBJ whole genome shotgun (WGS) entry which is preliminary data.</text>
</comment>
<gene>
    <name evidence="2" type="ORF">GCM10008957_42520</name>
</gene>
<evidence type="ECO:0000313" key="2">
    <source>
        <dbReference type="EMBL" id="GGR26464.1"/>
    </source>
</evidence>
<reference evidence="2" key="2">
    <citation type="submission" date="2020-09" db="EMBL/GenBank/DDBJ databases">
        <authorList>
            <person name="Sun Q."/>
            <person name="Ohkuma M."/>
        </authorList>
    </citation>
    <scope>NUCLEOTIDE SEQUENCE</scope>
    <source>
        <strain evidence="2">JCM 31311</strain>
    </source>
</reference>
<protein>
    <submittedName>
        <fullName evidence="2">Uncharacterized protein</fullName>
    </submittedName>
</protein>